<protein>
    <submittedName>
        <fullName evidence="2">Cupin</fullName>
    </submittedName>
</protein>
<evidence type="ECO:0000313" key="2">
    <source>
        <dbReference type="EMBL" id="GHD73774.1"/>
    </source>
</evidence>
<dbReference type="PANTHER" id="PTHR40943:SF1">
    <property type="entry name" value="CYTOPLASMIC PROTEIN"/>
    <property type="match status" value="1"/>
</dbReference>
<dbReference type="InterPro" id="IPR008579">
    <property type="entry name" value="UGlyAH_Cupin_dom"/>
</dbReference>
<evidence type="ECO:0000313" key="3">
    <source>
        <dbReference type="Proteomes" id="UP000662678"/>
    </source>
</evidence>
<sequence>MNHPFALLANHCVAASQLALDYQPLPPEKIVTGAPRVGTAELGRLGDCCLGVWELTPSVSTDVEADEFFIVLSGAATVTFADGTPSLQLHAGSVGRLRAGTATTWTVTETLRKVYVILDADGAA</sequence>
<dbReference type="RefSeq" id="WP_189352467.1">
    <property type="nucleotide sequence ID" value="NZ_BMYP01000008.1"/>
</dbReference>
<reference evidence="3" key="1">
    <citation type="journal article" date="2019" name="Int. J. Syst. Evol. Microbiol.">
        <title>The Global Catalogue of Microorganisms (GCM) 10K type strain sequencing project: providing services to taxonomists for standard genome sequencing and annotation.</title>
        <authorList>
            <consortium name="The Broad Institute Genomics Platform"/>
            <consortium name="The Broad Institute Genome Sequencing Center for Infectious Disease"/>
            <person name="Wu L."/>
            <person name="Ma J."/>
        </authorList>
    </citation>
    <scope>NUCLEOTIDE SEQUENCE [LARGE SCALE GENOMIC DNA]</scope>
    <source>
        <strain evidence="3">KCTC 23713</strain>
    </source>
</reference>
<proteinExistence type="predicted"/>
<name>A0ABQ3H6Y4_9NEIS</name>
<dbReference type="InterPro" id="IPR011051">
    <property type="entry name" value="RmlC_Cupin_sf"/>
</dbReference>
<dbReference type="Gene3D" id="2.60.120.10">
    <property type="entry name" value="Jelly Rolls"/>
    <property type="match status" value="1"/>
</dbReference>
<dbReference type="EMBL" id="BMYP01000008">
    <property type="protein sequence ID" value="GHD73774.1"/>
    <property type="molecule type" value="Genomic_DNA"/>
</dbReference>
<accession>A0ABQ3H6Y4</accession>
<feature type="domain" description="(S)-ureidoglycine aminohydrolase cupin" evidence="1">
    <location>
        <begin position="45"/>
        <end position="115"/>
    </location>
</feature>
<dbReference type="Proteomes" id="UP000662678">
    <property type="component" value="Unassembled WGS sequence"/>
</dbReference>
<dbReference type="InterPro" id="IPR014710">
    <property type="entry name" value="RmlC-like_jellyroll"/>
</dbReference>
<comment type="caution">
    <text evidence="2">The sequence shown here is derived from an EMBL/GenBank/DDBJ whole genome shotgun (WGS) entry which is preliminary data.</text>
</comment>
<keyword evidence="3" id="KW-1185">Reference proteome</keyword>
<organism evidence="2 3">
    <name type="scientific">Vogesella fluminis</name>
    <dbReference type="NCBI Taxonomy" id="1069161"/>
    <lineage>
        <taxon>Bacteria</taxon>
        <taxon>Pseudomonadati</taxon>
        <taxon>Pseudomonadota</taxon>
        <taxon>Betaproteobacteria</taxon>
        <taxon>Neisseriales</taxon>
        <taxon>Chromobacteriaceae</taxon>
        <taxon>Vogesella</taxon>
    </lineage>
</organism>
<dbReference type="PANTHER" id="PTHR40943">
    <property type="entry name" value="CYTOPLASMIC PROTEIN-RELATED"/>
    <property type="match status" value="1"/>
</dbReference>
<evidence type="ECO:0000259" key="1">
    <source>
        <dbReference type="Pfam" id="PF05899"/>
    </source>
</evidence>
<dbReference type="SUPFAM" id="SSF51182">
    <property type="entry name" value="RmlC-like cupins"/>
    <property type="match status" value="1"/>
</dbReference>
<dbReference type="Pfam" id="PF05899">
    <property type="entry name" value="Cupin_3"/>
    <property type="match status" value="1"/>
</dbReference>
<gene>
    <name evidence="2" type="ORF">GCM10011419_09100</name>
</gene>